<organism evidence="1 2">
    <name type="scientific">Acuticoccus sediminis</name>
    <dbReference type="NCBI Taxonomy" id="2184697"/>
    <lineage>
        <taxon>Bacteria</taxon>
        <taxon>Pseudomonadati</taxon>
        <taxon>Pseudomonadota</taxon>
        <taxon>Alphaproteobacteria</taxon>
        <taxon>Hyphomicrobiales</taxon>
        <taxon>Amorphaceae</taxon>
        <taxon>Acuticoccus</taxon>
    </lineage>
</organism>
<comment type="caution">
    <text evidence="1">The sequence shown here is derived from an EMBL/GenBank/DDBJ whole genome shotgun (WGS) entry which is preliminary data.</text>
</comment>
<name>A0A8B2NGD8_9HYPH</name>
<evidence type="ECO:0000313" key="1">
    <source>
        <dbReference type="EMBL" id="RAH96824.1"/>
    </source>
</evidence>
<evidence type="ECO:0000313" key="2">
    <source>
        <dbReference type="Proteomes" id="UP000249590"/>
    </source>
</evidence>
<dbReference type="Proteomes" id="UP000249590">
    <property type="component" value="Unassembled WGS sequence"/>
</dbReference>
<proteinExistence type="predicted"/>
<keyword evidence="2" id="KW-1185">Reference proteome</keyword>
<gene>
    <name evidence="1" type="ORF">DLJ53_31690</name>
</gene>
<reference evidence="1 2" key="1">
    <citation type="submission" date="2018-05" db="EMBL/GenBank/DDBJ databases">
        <title>Acuticoccus sediminis sp. nov., isolated from deep-sea sediment of Indian Ocean.</title>
        <authorList>
            <person name="Liu X."/>
            <person name="Lai Q."/>
            <person name="Du Y."/>
            <person name="Sun F."/>
            <person name="Zhang X."/>
            <person name="Wang S."/>
            <person name="Shao Z."/>
        </authorList>
    </citation>
    <scope>NUCLEOTIDE SEQUENCE [LARGE SCALE GENOMIC DNA]</scope>
    <source>
        <strain evidence="1 2">PTG4-2</strain>
    </source>
</reference>
<dbReference type="AlphaFoldDB" id="A0A8B2NGD8"/>
<accession>A0A8B2NGD8</accession>
<sequence>MPVSSVPYIGRVNMSSQCVDTLFCLRSVMSTVAGSSISANRPCGAMSFAMSARCWSVSVVE</sequence>
<protein>
    <submittedName>
        <fullName evidence="1">Uncharacterized protein</fullName>
    </submittedName>
</protein>
<dbReference type="EMBL" id="QHHQ01000011">
    <property type="protein sequence ID" value="RAH96824.1"/>
    <property type="molecule type" value="Genomic_DNA"/>
</dbReference>